<evidence type="ECO:0000313" key="2">
    <source>
        <dbReference type="Proteomes" id="UP000000684"/>
    </source>
</evidence>
<dbReference type="PANTHER" id="PTHR13308">
    <property type="entry name" value="NEDD4-BINDING PROTEIN 2-LIKE 1"/>
    <property type="match status" value="1"/>
</dbReference>
<dbReference type="Gene3D" id="3.40.50.300">
    <property type="entry name" value="P-loop containing nucleotide triphosphate hydrolases"/>
    <property type="match status" value="1"/>
</dbReference>
<dbReference type="eggNOG" id="COG4088">
    <property type="taxonomic scope" value="Bacteria"/>
</dbReference>
<dbReference type="Proteomes" id="UP000000684">
    <property type="component" value="Chromosome"/>
</dbReference>
<protein>
    <submittedName>
        <fullName evidence="1">Uncharacterized protein</fullName>
    </submittedName>
</protein>
<dbReference type="STRING" id="318167.Sfri_2336"/>
<evidence type="ECO:0000313" key="1">
    <source>
        <dbReference type="EMBL" id="ABI72182.1"/>
    </source>
</evidence>
<dbReference type="InterPro" id="IPR026302">
    <property type="entry name" value="NEDD4-bd_p2"/>
</dbReference>
<dbReference type="Pfam" id="PF13671">
    <property type="entry name" value="AAA_33"/>
    <property type="match status" value="1"/>
</dbReference>
<dbReference type="SUPFAM" id="SSF52540">
    <property type="entry name" value="P-loop containing nucleoside triphosphate hydrolases"/>
    <property type="match status" value="1"/>
</dbReference>
<dbReference type="HOGENOM" id="CLU_083043_2_0_6"/>
<sequence length="161" mass="18382">MSEALLEQAVSDVMPTKLAIIMRGLPGSGKSYWVEQFITSQGIEQAIHIRQHGLFSTDRYFYQQGQYRFNPQKIGQYHQANLTAFIQALARKEPIVICDNTNIAKWEFMAYEAAAKALGYQVKVVLVGQPDNDQHQQLCAQRNQHQVSLAHIQKMAQLFEE</sequence>
<keyword evidence="2" id="KW-1185">Reference proteome</keyword>
<gene>
    <name evidence="1" type="ordered locus">Sfri_2336</name>
</gene>
<dbReference type="AlphaFoldDB" id="Q080Y3"/>
<organism evidence="1 2">
    <name type="scientific">Shewanella frigidimarina (strain NCIMB 400)</name>
    <dbReference type="NCBI Taxonomy" id="318167"/>
    <lineage>
        <taxon>Bacteria</taxon>
        <taxon>Pseudomonadati</taxon>
        <taxon>Pseudomonadota</taxon>
        <taxon>Gammaproteobacteria</taxon>
        <taxon>Alteromonadales</taxon>
        <taxon>Shewanellaceae</taxon>
        <taxon>Shewanella</taxon>
    </lineage>
</organism>
<dbReference type="EMBL" id="CP000447">
    <property type="protein sequence ID" value="ABI72182.1"/>
    <property type="molecule type" value="Genomic_DNA"/>
</dbReference>
<proteinExistence type="predicted"/>
<dbReference type="InterPro" id="IPR027417">
    <property type="entry name" value="P-loop_NTPase"/>
</dbReference>
<accession>Q080Y3</accession>
<name>Q080Y3_SHEFN</name>
<dbReference type="PANTHER" id="PTHR13308:SF40">
    <property type="entry name" value="NEDD4-BINDING PROTEIN 2-LIKE 1"/>
    <property type="match status" value="1"/>
</dbReference>
<reference evidence="1 2" key="1">
    <citation type="submission" date="2006-08" db="EMBL/GenBank/DDBJ databases">
        <title>Complete sequence of Shewanella frigidimarina NCIMB 400.</title>
        <authorList>
            <consortium name="US DOE Joint Genome Institute"/>
            <person name="Copeland A."/>
            <person name="Lucas S."/>
            <person name="Lapidus A."/>
            <person name="Barry K."/>
            <person name="Detter J.C."/>
            <person name="Glavina del Rio T."/>
            <person name="Hammon N."/>
            <person name="Israni S."/>
            <person name="Dalin E."/>
            <person name="Tice H."/>
            <person name="Pitluck S."/>
            <person name="Fredrickson J.K."/>
            <person name="Kolker E."/>
            <person name="McCuel L.A."/>
            <person name="DiChristina T."/>
            <person name="Nealson K.H."/>
            <person name="Newman D."/>
            <person name="Tiedje J.M."/>
            <person name="Zhou J."/>
            <person name="Romine M.F."/>
            <person name="Culley D.E."/>
            <person name="Serres M."/>
            <person name="Chertkov O."/>
            <person name="Brettin T."/>
            <person name="Bruce D."/>
            <person name="Han C."/>
            <person name="Tapia R."/>
            <person name="Gilna P."/>
            <person name="Schmutz J."/>
            <person name="Larimer F."/>
            <person name="Land M."/>
            <person name="Hauser L."/>
            <person name="Kyrpides N."/>
            <person name="Mikhailova N."/>
            <person name="Richardson P."/>
        </authorList>
    </citation>
    <scope>NUCLEOTIDE SEQUENCE [LARGE SCALE GENOMIC DNA]</scope>
    <source>
        <strain evidence="1 2">NCIMB 400</strain>
    </source>
</reference>
<dbReference type="KEGG" id="sfr:Sfri_2336"/>